<keyword evidence="1" id="KW-0732">Signal</keyword>
<evidence type="ECO:0000313" key="2">
    <source>
        <dbReference type="EMBL" id="CAI0423899.1"/>
    </source>
</evidence>
<protein>
    <submittedName>
        <fullName evidence="2">Uncharacterized protein</fullName>
    </submittedName>
</protein>
<feature type="chain" id="PRO_5044009915" evidence="1">
    <location>
        <begin position="21"/>
        <end position="72"/>
    </location>
</feature>
<gene>
    <name evidence="2" type="ORF">LITE_LOCUS19698</name>
</gene>
<reference evidence="2" key="1">
    <citation type="submission" date="2022-08" db="EMBL/GenBank/DDBJ databases">
        <authorList>
            <person name="Gutierrez-Valencia J."/>
        </authorList>
    </citation>
    <scope>NUCLEOTIDE SEQUENCE</scope>
</reference>
<dbReference type="Proteomes" id="UP001154282">
    <property type="component" value="Unassembled WGS sequence"/>
</dbReference>
<feature type="signal peptide" evidence="1">
    <location>
        <begin position="1"/>
        <end position="20"/>
    </location>
</feature>
<dbReference type="AlphaFoldDB" id="A0AAV0KSH2"/>
<organism evidence="2 3">
    <name type="scientific">Linum tenue</name>
    <dbReference type="NCBI Taxonomy" id="586396"/>
    <lineage>
        <taxon>Eukaryota</taxon>
        <taxon>Viridiplantae</taxon>
        <taxon>Streptophyta</taxon>
        <taxon>Embryophyta</taxon>
        <taxon>Tracheophyta</taxon>
        <taxon>Spermatophyta</taxon>
        <taxon>Magnoliopsida</taxon>
        <taxon>eudicotyledons</taxon>
        <taxon>Gunneridae</taxon>
        <taxon>Pentapetalae</taxon>
        <taxon>rosids</taxon>
        <taxon>fabids</taxon>
        <taxon>Malpighiales</taxon>
        <taxon>Linaceae</taxon>
        <taxon>Linum</taxon>
    </lineage>
</organism>
<proteinExistence type="predicted"/>
<comment type="caution">
    <text evidence="2">The sequence shown here is derived from an EMBL/GenBank/DDBJ whole genome shotgun (WGS) entry which is preliminary data.</text>
</comment>
<sequence>MDRWNLLLLLVRLPSWSTKAILDEVLQDHPRYLMRKDWAVQGTEGVVKPLLTTRPAIGGLFSNPNPDVQSLW</sequence>
<dbReference type="EMBL" id="CAMGYJ010000005">
    <property type="protein sequence ID" value="CAI0423899.1"/>
    <property type="molecule type" value="Genomic_DNA"/>
</dbReference>
<evidence type="ECO:0000313" key="3">
    <source>
        <dbReference type="Proteomes" id="UP001154282"/>
    </source>
</evidence>
<accession>A0AAV0KSH2</accession>
<name>A0AAV0KSH2_9ROSI</name>
<evidence type="ECO:0000256" key="1">
    <source>
        <dbReference type="SAM" id="SignalP"/>
    </source>
</evidence>
<keyword evidence="3" id="KW-1185">Reference proteome</keyword>